<dbReference type="EMBL" id="CP003842">
    <property type="protein sequence ID" value="AFS80081.1"/>
    <property type="molecule type" value="Genomic_DNA"/>
</dbReference>
<proteinExistence type="predicted"/>
<reference evidence="1 2" key="1">
    <citation type="journal article" date="2012" name="J. Bacteriol.">
        <title>Draft Genome Sequence of an Ammonia-Oxidizing Archaeon, "Candidatus Nitrosopumilus koreensis" AR1, from Marine Sediment.</title>
        <authorList>
            <person name="Park S.J."/>
            <person name="Kim J.G."/>
            <person name="Jung M.Y."/>
            <person name="Kim S.J."/>
            <person name="Cha I.T."/>
            <person name="Kwon K."/>
            <person name="Lee J.H."/>
            <person name="Rhee S.K."/>
        </authorList>
    </citation>
    <scope>NUCLEOTIDE SEQUENCE [LARGE SCALE GENOMIC DNA]</scope>
    <source>
        <strain evidence="1 2">AR1</strain>
    </source>
</reference>
<name>K0B6G3_9ARCH</name>
<keyword evidence="2" id="KW-1185">Reference proteome</keyword>
<evidence type="ECO:0000313" key="2">
    <source>
        <dbReference type="Proteomes" id="UP000006101"/>
    </source>
</evidence>
<dbReference type="Proteomes" id="UP000006101">
    <property type="component" value="Chromosome"/>
</dbReference>
<accession>K0B6G3</accession>
<dbReference type="AlphaFoldDB" id="K0B6G3"/>
<evidence type="ECO:0000313" key="1">
    <source>
        <dbReference type="EMBL" id="AFS80081.1"/>
    </source>
</evidence>
<organism evidence="1 2">
    <name type="scientific">Candidatus Nitrosopumilus koreensis AR1</name>
    <dbReference type="NCBI Taxonomy" id="1229908"/>
    <lineage>
        <taxon>Archaea</taxon>
        <taxon>Nitrososphaerota</taxon>
        <taxon>Nitrososphaeria</taxon>
        <taxon>Nitrosopumilales</taxon>
        <taxon>Nitrosopumilaceae</taxon>
        <taxon>Nitrosopumilus</taxon>
    </lineage>
</organism>
<gene>
    <name evidence="1" type="ORF">NKOR_00815</name>
</gene>
<protein>
    <submittedName>
        <fullName evidence="1">Uncharacterized protein</fullName>
    </submittedName>
</protein>
<dbReference type="STRING" id="1229908.NKOR_00815"/>
<dbReference type="PATRIC" id="fig|1229908.8.peg.171"/>
<dbReference type="GeneID" id="13725615"/>
<dbReference type="KEGG" id="nkr:NKOR_00815"/>
<sequence length="153" mass="17366">MLKLMNYKGIFLTGIFTVVILSMSTFAFAHPHPGQILINGHTHETQTEIIPLSGIMALEKSTVFFHAPEDNTLPWGFVEGKIANHVEGYPVIIQIFQNNDAVHFAQTDVGEDGKYEYKFRVLHSENGETKKIFDGDYSVNIFKVVYLNQENFI</sequence>
<dbReference type="RefSeq" id="WP_014962472.1">
    <property type="nucleotide sequence ID" value="NC_018655.1"/>
</dbReference>
<dbReference type="HOGENOM" id="CLU_145813_0_0_2"/>